<dbReference type="GO" id="GO:0005576">
    <property type="term" value="C:extracellular region"/>
    <property type="evidence" value="ECO:0007669"/>
    <property type="project" value="TreeGrafter"/>
</dbReference>
<protein>
    <recommendedName>
        <fullName evidence="4">Solute-binding protein family 3/N-terminal domain-containing protein</fullName>
    </recommendedName>
</protein>
<geneLocation type="plasmid" evidence="5">
    <name>pNSL1</name>
</geneLocation>
<dbReference type="SUPFAM" id="SSF53850">
    <property type="entry name" value="Periplasmic binding protein-like II"/>
    <property type="match status" value="1"/>
</dbReference>
<keyword evidence="2" id="KW-0813">Transport</keyword>
<dbReference type="Gene3D" id="3.40.190.10">
    <property type="entry name" value="Periplasmic binding protein-like II"/>
    <property type="match status" value="2"/>
</dbReference>
<name>A0A097SQJ5_9NOCA</name>
<evidence type="ECO:0000256" key="1">
    <source>
        <dbReference type="ARBA" id="ARBA00010333"/>
    </source>
</evidence>
<reference evidence="5" key="1">
    <citation type="submission" date="2014-03" db="EMBL/GenBank/DDBJ databases">
        <authorList>
            <person name="Zhang G."/>
            <person name="Zhu L."/>
            <person name="Fang P."/>
        </authorList>
    </citation>
    <scope>NUCLEOTIDE SEQUENCE</scope>
    <source>
        <strain evidence="5">NS1</strain>
        <plasmid evidence="5">pNSL1</plasmid>
    </source>
</reference>
<dbReference type="GO" id="GO:0030288">
    <property type="term" value="C:outer membrane-bounded periplasmic space"/>
    <property type="evidence" value="ECO:0007669"/>
    <property type="project" value="TreeGrafter"/>
</dbReference>
<dbReference type="Pfam" id="PF00497">
    <property type="entry name" value="SBP_bac_3"/>
    <property type="match status" value="1"/>
</dbReference>
<keyword evidence="5" id="KW-0614">Plasmid</keyword>
<dbReference type="SMART" id="SM00062">
    <property type="entry name" value="PBPb"/>
    <property type="match status" value="1"/>
</dbReference>
<sequence>MLDERPGDPFEREQMTSRTLLVWLIAMTTVTMTATACGSSERSGPGTCTDIPAASVHSDVDVTGSPVFDRMVAKGHVTVGVKVDQPGLGYKDVNGNRCGFDIEIARLISAGLGFDPSTISFKEIPSANREVSIQAGEVDYYVGTYTINDARLKQIDFAGPYIVAGQSLLVRADEDTITGQSALAGKRVCSAVGTTSIQRIKDKGLTEPKNIVEFKTALECVSQMLDGNVDAVTTDDAILKGYSTAIPDEVKLVGEPFSTEPYGIGLAREPEPALCDAMNEILQTAINDGTWNAIYDATLGKSGVPADPPELRQC</sequence>
<accession>A0A097SQJ5</accession>
<dbReference type="PANTHER" id="PTHR30085">
    <property type="entry name" value="AMINO ACID ABC TRANSPORTER PERMEASE"/>
    <property type="match status" value="1"/>
</dbReference>
<comment type="similarity">
    <text evidence="1">Belongs to the bacterial solute-binding protein 3 family.</text>
</comment>
<keyword evidence="3" id="KW-0732">Signal</keyword>
<dbReference type="PANTHER" id="PTHR30085:SF6">
    <property type="entry name" value="ABC TRANSPORTER GLUTAMINE-BINDING PROTEIN GLNH"/>
    <property type="match status" value="1"/>
</dbReference>
<dbReference type="InterPro" id="IPR001638">
    <property type="entry name" value="Solute-binding_3/MltF_N"/>
</dbReference>
<gene>
    <name evidence="5" type="ORF">LRS1606.374</name>
</gene>
<evidence type="ECO:0000256" key="3">
    <source>
        <dbReference type="ARBA" id="ARBA00022729"/>
    </source>
</evidence>
<dbReference type="GO" id="GO:0006865">
    <property type="term" value="P:amino acid transport"/>
    <property type="evidence" value="ECO:0007669"/>
    <property type="project" value="TreeGrafter"/>
</dbReference>
<evidence type="ECO:0000259" key="4">
    <source>
        <dbReference type="SMART" id="SM00062"/>
    </source>
</evidence>
<feature type="domain" description="Solute-binding protein family 3/N-terminal" evidence="4">
    <location>
        <begin position="76"/>
        <end position="302"/>
    </location>
</feature>
<proteinExistence type="inferred from homology"/>
<organism evidence="5">
    <name type="scientific">Rhodococcus sp. NS1</name>
    <dbReference type="NCBI Taxonomy" id="402236"/>
    <lineage>
        <taxon>Bacteria</taxon>
        <taxon>Bacillati</taxon>
        <taxon>Actinomycetota</taxon>
        <taxon>Actinomycetes</taxon>
        <taxon>Mycobacteriales</taxon>
        <taxon>Nocardiaceae</taxon>
        <taxon>Rhodococcus</taxon>
    </lineage>
</organism>
<evidence type="ECO:0000313" key="5">
    <source>
        <dbReference type="EMBL" id="AIU93808.1"/>
    </source>
</evidence>
<dbReference type="EMBL" id="KJ605395">
    <property type="protein sequence ID" value="AIU93808.1"/>
    <property type="molecule type" value="Genomic_DNA"/>
</dbReference>
<dbReference type="InterPro" id="IPR051455">
    <property type="entry name" value="Bact_solute-bind_prot3"/>
</dbReference>
<evidence type="ECO:0000256" key="2">
    <source>
        <dbReference type="ARBA" id="ARBA00022448"/>
    </source>
</evidence>
<dbReference type="CDD" id="cd13690">
    <property type="entry name" value="PBP2_GluB"/>
    <property type="match status" value="1"/>
</dbReference>
<dbReference type="AlphaFoldDB" id="A0A097SQJ5"/>